<protein>
    <submittedName>
        <fullName evidence="2">Uncharacterized protein</fullName>
    </submittedName>
</protein>
<keyword evidence="1" id="KW-0472">Membrane</keyword>
<evidence type="ECO:0000256" key="1">
    <source>
        <dbReference type="SAM" id="Phobius"/>
    </source>
</evidence>
<keyword evidence="1" id="KW-0812">Transmembrane</keyword>
<name>A0A420VZK3_9SPHI</name>
<dbReference type="AlphaFoldDB" id="A0A420VZK3"/>
<keyword evidence="1" id="KW-1133">Transmembrane helix</keyword>
<feature type="transmembrane region" description="Helical" evidence="1">
    <location>
        <begin position="59"/>
        <end position="79"/>
    </location>
</feature>
<reference evidence="2 3" key="1">
    <citation type="submission" date="2018-10" db="EMBL/GenBank/DDBJ databases">
        <title>Sphingobacterium sp. M05W1-28.</title>
        <authorList>
            <person name="Cai H."/>
        </authorList>
    </citation>
    <scope>NUCLEOTIDE SEQUENCE [LARGE SCALE GENOMIC DNA]</scope>
    <source>
        <strain evidence="2 3">M05W1-28</strain>
    </source>
</reference>
<dbReference type="EMBL" id="RBWS01000007">
    <property type="protein sequence ID" value="RKO71764.1"/>
    <property type="molecule type" value="Genomic_DNA"/>
</dbReference>
<proteinExistence type="predicted"/>
<organism evidence="2 3">
    <name type="scientific">Sphingobacterium puteale</name>
    <dbReference type="NCBI Taxonomy" id="2420510"/>
    <lineage>
        <taxon>Bacteria</taxon>
        <taxon>Pseudomonadati</taxon>
        <taxon>Bacteroidota</taxon>
        <taxon>Sphingobacteriia</taxon>
        <taxon>Sphingobacteriales</taxon>
        <taxon>Sphingobacteriaceae</taxon>
        <taxon>Sphingobacterium</taxon>
    </lineage>
</organism>
<dbReference type="Proteomes" id="UP000282423">
    <property type="component" value="Unassembled WGS sequence"/>
</dbReference>
<gene>
    <name evidence="2" type="ORF">D7322_10155</name>
</gene>
<evidence type="ECO:0000313" key="2">
    <source>
        <dbReference type="EMBL" id="RKO71764.1"/>
    </source>
</evidence>
<feature type="transmembrane region" description="Helical" evidence="1">
    <location>
        <begin position="27"/>
        <end position="47"/>
    </location>
</feature>
<sequence>MSPHDVLEIAGDKQQVMIKFLKTKGTLFLILGILGFIGVAVTVTILATGHSAPDKLMAIYIGIFGLIPILLLLIIDRICVWKFGPAKVNKIEVYMLTAFILLFVLNWIRLQLQI</sequence>
<keyword evidence="3" id="KW-1185">Reference proteome</keyword>
<comment type="caution">
    <text evidence="2">The sequence shown here is derived from an EMBL/GenBank/DDBJ whole genome shotgun (WGS) entry which is preliminary data.</text>
</comment>
<evidence type="ECO:0000313" key="3">
    <source>
        <dbReference type="Proteomes" id="UP000282423"/>
    </source>
</evidence>
<feature type="transmembrane region" description="Helical" evidence="1">
    <location>
        <begin position="91"/>
        <end position="108"/>
    </location>
</feature>
<accession>A0A420VZK3</accession>